<reference evidence="1 2" key="1">
    <citation type="submission" date="2019-06" db="EMBL/GenBank/DDBJ databases">
        <title>Sequencing the genomes of 1000 actinobacteria strains.</title>
        <authorList>
            <person name="Klenk H.-P."/>
        </authorList>
    </citation>
    <scope>NUCLEOTIDE SEQUENCE [LARGE SCALE GENOMIC DNA]</scope>
    <source>
        <strain evidence="1 2">DSM 44826</strain>
    </source>
</reference>
<dbReference type="AlphaFoldDB" id="A0A561UQA4"/>
<keyword evidence="2" id="KW-1185">Reference proteome</keyword>
<sequence>MAISEHLKEFHGLPVHDLFPDTGGPKGRQPAPEAAAWRVAVRCYEDGPGFADRWQQFLDTVDTERITAVVIGPWFEDGEEPLTDSLALITASADRFPNLRALFIGDVVYEEHELSWLHMADITPALTAFPQLEELVVRGGQDLVLTEVRHERLRALRLETGGLPGGVVRALGACELPALERLELWLGVSWYGGDATVPDLAPFLDGSRFPALRHLGLEDSELADEIASAVAGAPVVARLESLSLAMGTLTDEGATALLSGQPLTHLRALDLHHHFLSDEMIERIRLALPEAEVDLSEQEREEGEWRYVANGE</sequence>
<dbReference type="SUPFAM" id="SSF52047">
    <property type="entry name" value="RNI-like"/>
    <property type="match status" value="1"/>
</dbReference>
<evidence type="ECO:0008006" key="3">
    <source>
        <dbReference type="Google" id="ProtNLM"/>
    </source>
</evidence>
<accession>A0A561UQA4</accession>
<proteinExistence type="predicted"/>
<dbReference type="InterPro" id="IPR047722">
    <property type="entry name" value="STM4015-like"/>
</dbReference>
<dbReference type="Proteomes" id="UP000317940">
    <property type="component" value="Unassembled WGS sequence"/>
</dbReference>
<comment type="caution">
    <text evidence="1">The sequence shown here is derived from an EMBL/GenBank/DDBJ whole genome shotgun (WGS) entry which is preliminary data.</text>
</comment>
<dbReference type="OrthoDB" id="9781345at2"/>
<dbReference type="Gene3D" id="3.80.10.10">
    <property type="entry name" value="Ribonuclease Inhibitor"/>
    <property type="match status" value="1"/>
</dbReference>
<gene>
    <name evidence="1" type="ORF">FHX73_115410</name>
</gene>
<organism evidence="1 2">
    <name type="scientific">Kitasatospora viridis</name>
    <dbReference type="NCBI Taxonomy" id="281105"/>
    <lineage>
        <taxon>Bacteria</taxon>
        <taxon>Bacillati</taxon>
        <taxon>Actinomycetota</taxon>
        <taxon>Actinomycetes</taxon>
        <taxon>Kitasatosporales</taxon>
        <taxon>Streptomycetaceae</taxon>
        <taxon>Kitasatospora</taxon>
    </lineage>
</organism>
<dbReference type="InterPro" id="IPR032675">
    <property type="entry name" value="LRR_dom_sf"/>
</dbReference>
<evidence type="ECO:0000313" key="2">
    <source>
        <dbReference type="Proteomes" id="UP000317940"/>
    </source>
</evidence>
<evidence type="ECO:0000313" key="1">
    <source>
        <dbReference type="EMBL" id="TWG01509.1"/>
    </source>
</evidence>
<name>A0A561UQA4_9ACTN</name>
<protein>
    <recommendedName>
        <fullName evidence="3">Leucine rich repeat (LRR) protein</fullName>
    </recommendedName>
</protein>
<dbReference type="EMBL" id="VIWT01000001">
    <property type="protein sequence ID" value="TWG01509.1"/>
    <property type="molecule type" value="Genomic_DNA"/>
</dbReference>
<dbReference type="RefSeq" id="WP_145907862.1">
    <property type="nucleotide sequence ID" value="NZ_BAAAMZ010000007.1"/>
</dbReference>
<dbReference type="NCBIfam" id="NF038076">
    <property type="entry name" value="fam_STM4015"/>
    <property type="match status" value="1"/>
</dbReference>